<evidence type="ECO:0000256" key="2">
    <source>
        <dbReference type="SAM" id="SignalP"/>
    </source>
</evidence>
<dbReference type="OrthoDB" id="6237078at2"/>
<accession>A0A432YQI7</accession>
<proteinExistence type="predicted"/>
<reference evidence="5" key="1">
    <citation type="journal article" date="2018" name="Front. Microbiol.">
        <title>Genome-Based Analysis Reveals the Taxonomy and Diversity of the Family Idiomarinaceae.</title>
        <authorList>
            <person name="Liu Y."/>
            <person name="Lai Q."/>
            <person name="Shao Z."/>
        </authorList>
    </citation>
    <scope>NUCLEOTIDE SEQUENCE [LARGE SCALE GENOMIC DNA]</scope>
    <source>
        <strain evidence="5">CVS-6</strain>
    </source>
</reference>
<dbReference type="EMBL" id="PIPY01000001">
    <property type="protein sequence ID" value="RUO63635.1"/>
    <property type="molecule type" value="Genomic_DNA"/>
</dbReference>
<feature type="chain" id="PRO_5019423677" description="Outer membrane protein beta-barrel domain-containing protein" evidence="2">
    <location>
        <begin position="22"/>
        <end position="199"/>
    </location>
</feature>
<dbReference type="SUPFAM" id="SSF56925">
    <property type="entry name" value="OMPA-like"/>
    <property type="match status" value="1"/>
</dbReference>
<evidence type="ECO:0000259" key="3">
    <source>
        <dbReference type="Pfam" id="PF13505"/>
    </source>
</evidence>
<dbReference type="Pfam" id="PF13505">
    <property type="entry name" value="OMP_b-brl"/>
    <property type="match status" value="1"/>
</dbReference>
<evidence type="ECO:0000256" key="1">
    <source>
        <dbReference type="ARBA" id="ARBA00022729"/>
    </source>
</evidence>
<organism evidence="4 5">
    <name type="scientific">Pseudidiomarina insulisalsae</name>
    <dbReference type="NCBI Taxonomy" id="575789"/>
    <lineage>
        <taxon>Bacteria</taxon>
        <taxon>Pseudomonadati</taxon>
        <taxon>Pseudomonadota</taxon>
        <taxon>Gammaproteobacteria</taxon>
        <taxon>Alteromonadales</taxon>
        <taxon>Idiomarinaceae</taxon>
        <taxon>Pseudidiomarina</taxon>
    </lineage>
</organism>
<dbReference type="InterPro" id="IPR011250">
    <property type="entry name" value="OMP/PagP_B-barrel"/>
</dbReference>
<evidence type="ECO:0000313" key="5">
    <source>
        <dbReference type="Proteomes" id="UP000288259"/>
    </source>
</evidence>
<name>A0A432YQI7_9GAMM</name>
<dbReference type="RefSeq" id="WP_126753344.1">
    <property type="nucleotide sequence ID" value="NZ_PIPY01000001.1"/>
</dbReference>
<protein>
    <recommendedName>
        <fullName evidence="3">Outer membrane protein beta-barrel domain-containing protein</fullName>
    </recommendedName>
</protein>
<feature type="domain" description="Outer membrane protein beta-barrel" evidence="3">
    <location>
        <begin position="7"/>
        <end position="165"/>
    </location>
</feature>
<dbReference type="InterPro" id="IPR027385">
    <property type="entry name" value="Beta-barrel_OMP"/>
</dbReference>
<dbReference type="AlphaFoldDB" id="A0A432YQI7"/>
<dbReference type="Proteomes" id="UP000288259">
    <property type="component" value="Unassembled WGS sequence"/>
</dbReference>
<comment type="caution">
    <text evidence="4">The sequence shown here is derived from an EMBL/GenBank/DDBJ whole genome shotgun (WGS) entry which is preliminary data.</text>
</comment>
<feature type="signal peptide" evidence="2">
    <location>
        <begin position="1"/>
        <end position="21"/>
    </location>
</feature>
<sequence length="199" mass="21875">MNKLISAAALAAVLTTPAAFASERPVYDYVTLNYLSTDIDEGDLGFDISPDGFEFEVSKRVSDYLYFIGSYNKLSDTVSFSGMSADYDVAQLRAGVGLLYSASKQTDLFFEPTLVHYNVDVEDMDSSDTGYGVKIGFNHAFSSVFHLKGFLSHVNVDDVNDNTYGAEGRILFTERFHGIIGAEANSDDKLFRIGLSLTF</sequence>
<keyword evidence="1 2" id="KW-0732">Signal</keyword>
<gene>
    <name evidence="4" type="ORF">CWI71_00800</name>
</gene>
<evidence type="ECO:0000313" key="4">
    <source>
        <dbReference type="EMBL" id="RUO63635.1"/>
    </source>
</evidence>
<keyword evidence="5" id="KW-1185">Reference proteome</keyword>